<protein>
    <recommendedName>
        <fullName evidence="2">UDP-N-acetyl-D-mannosamine dehydrogenase</fullName>
        <ecNumber evidence="1">1.1.1.336</ecNumber>
    </recommendedName>
    <alternativeName>
        <fullName evidence="5">UDP-ManNAc 6-dehydrogenase</fullName>
    </alternativeName>
</protein>
<dbReference type="GO" id="GO:0089714">
    <property type="term" value="F:UDP-N-acetyl-D-mannosamine dehydrogenase activity"/>
    <property type="evidence" value="ECO:0007669"/>
    <property type="project" value="UniProtKB-EC"/>
</dbReference>
<comment type="catalytic activity">
    <reaction evidence="7">
        <text>UDP-N-acetyl-alpha-D-mannosamine + 2 NAD(+) + H2O = UDP-N-acetyl-alpha-D-mannosaminouronate + 2 NADH + 3 H(+)</text>
        <dbReference type="Rhea" id="RHEA:25780"/>
        <dbReference type="ChEBI" id="CHEBI:15377"/>
        <dbReference type="ChEBI" id="CHEBI:15378"/>
        <dbReference type="ChEBI" id="CHEBI:57540"/>
        <dbReference type="ChEBI" id="CHEBI:57945"/>
        <dbReference type="ChEBI" id="CHEBI:68623"/>
        <dbReference type="ChEBI" id="CHEBI:70731"/>
        <dbReference type="EC" id="1.1.1.336"/>
    </reaction>
</comment>
<dbReference type="PANTHER" id="PTHR43491:SF5">
    <property type="entry name" value="UDP-N-ACETYL-D-MANNOSAMINE DEHYDROGENASE"/>
    <property type="match status" value="1"/>
</dbReference>
<dbReference type="InterPro" id="IPR036291">
    <property type="entry name" value="NAD(P)-bd_dom_sf"/>
</dbReference>
<dbReference type="SUPFAM" id="SSF52413">
    <property type="entry name" value="UDP-glucose/GDP-mannose dehydrogenase C-terminal domain"/>
    <property type="match status" value="1"/>
</dbReference>
<evidence type="ECO:0000259" key="9">
    <source>
        <dbReference type="SMART" id="SM00984"/>
    </source>
</evidence>
<dbReference type="InterPro" id="IPR028359">
    <property type="entry name" value="UDP_ManNAc/GlcNAc_DH"/>
</dbReference>
<dbReference type="GO" id="GO:0051287">
    <property type="term" value="F:NAD binding"/>
    <property type="evidence" value="ECO:0007669"/>
    <property type="project" value="InterPro"/>
</dbReference>
<evidence type="ECO:0000256" key="3">
    <source>
        <dbReference type="ARBA" id="ARBA00023002"/>
    </source>
</evidence>
<dbReference type="GO" id="GO:0016628">
    <property type="term" value="F:oxidoreductase activity, acting on the CH-CH group of donors, NAD or NADP as acceptor"/>
    <property type="evidence" value="ECO:0007669"/>
    <property type="project" value="InterPro"/>
</dbReference>
<evidence type="ECO:0000313" key="10">
    <source>
        <dbReference type="EMBL" id="MBP2201435.1"/>
    </source>
</evidence>
<dbReference type="SMART" id="SM00984">
    <property type="entry name" value="UDPG_MGDP_dh_C"/>
    <property type="match status" value="1"/>
</dbReference>
<dbReference type="RefSeq" id="WP_209590922.1">
    <property type="nucleotide sequence ID" value="NZ_JAGGMV010000002.1"/>
</dbReference>
<evidence type="ECO:0000256" key="2">
    <source>
        <dbReference type="ARBA" id="ARBA00016796"/>
    </source>
</evidence>
<dbReference type="Pfam" id="PF00984">
    <property type="entry name" value="UDPG_MGDP_dh"/>
    <property type="match status" value="1"/>
</dbReference>
<evidence type="ECO:0000256" key="5">
    <source>
        <dbReference type="ARBA" id="ARBA00030172"/>
    </source>
</evidence>
<evidence type="ECO:0000256" key="7">
    <source>
        <dbReference type="ARBA" id="ARBA00049130"/>
    </source>
</evidence>
<evidence type="ECO:0000256" key="8">
    <source>
        <dbReference type="PIRNR" id="PIRNR000124"/>
    </source>
</evidence>
<keyword evidence="3" id="KW-0560">Oxidoreductase</keyword>
<evidence type="ECO:0000313" key="11">
    <source>
        <dbReference type="Proteomes" id="UP000740329"/>
    </source>
</evidence>
<comment type="similarity">
    <text evidence="8">Belongs to the UDP-glucose/GDP-mannose dehydrogenase family.</text>
</comment>
<comment type="caution">
    <text evidence="10">The sequence shown here is derived from an EMBL/GenBank/DDBJ whole genome shotgun (WGS) entry which is preliminary data.</text>
</comment>
<dbReference type="PANTHER" id="PTHR43491">
    <property type="entry name" value="UDP-N-ACETYL-D-MANNOSAMINE DEHYDROGENASE"/>
    <property type="match status" value="1"/>
</dbReference>
<dbReference type="Pfam" id="PF03721">
    <property type="entry name" value="UDPG_MGDP_dh_N"/>
    <property type="match status" value="1"/>
</dbReference>
<dbReference type="Gene3D" id="3.40.50.720">
    <property type="entry name" value="NAD(P)-binding Rossmann-like Domain"/>
    <property type="match status" value="2"/>
</dbReference>
<sequence length="452" mass="49513">MSMLNLSMEEFKNEFKAGKITVAVYGQGKMGLPLANIFAEAGANVIGVDICEEVVNNLNKGINHITEEPFLSELVAKNVKNGTYHATTDGKSAAEQADIMIILVPTLTDEKGNIKLLPVYNVAEIISNGLKKGNIVITEATMPPSTTESLIPILEKSGLKLTNGDFGLAHAPERTMTGTALRDIKGQYPKIIGANDAKTLEILCGMYETINSAGIVSISSIKGAEAVKVFEGVYRDVNIGLANELALWCEEHNVEALEVFSSANTQPYCHIHTPGAGVGGHCIPVYPWFVINSSKELNPRIIKTARELNDYMAYHMVELTIKGLNSFEKSLKNAKILVLGLTFRGGVKEFMKSAAIPIIAELNKWDADVYTFDPLCNADDAERFGAKWVELESNKWDAVIITSDHLEFKNMNLDNLKDNMTIPLIIDGRNTINPVIAREKGFTYLSVGNYKL</sequence>
<dbReference type="Proteomes" id="UP000740329">
    <property type="component" value="Unassembled WGS sequence"/>
</dbReference>
<proteinExistence type="inferred from homology"/>
<comment type="subunit">
    <text evidence="6">Homotetramer; probably dimer of dimers.</text>
</comment>
<dbReference type="InterPro" id="IPR017476">
    <property type="entry name" value="UDP-Glc/GDP-Man"/>
</dbReference>
<name>A0A8J7S4N4_METVO</name>
<gene>
    <name evidence="10" type="ORF">J3E07_000847</name>
</gene>
<evidence type="ECO:0000256" key="6">
    <source>
        <dbReference type="ARBA" id="ARBA00034325"/>
    </source>
</evidence>
<dbReference type="Pfam" id="PF03720">
    <property type="entry name" value="UDPG_MGDP_dh_C"/>
    <property type="match status" value="1"/>
</dbReference>
<evidence type="ECO:0000256" key="4">
    <source>
        <dbReference type="ARBA" id="ARBA00023027"/>
    </source>
</evidence>
<evidence type="ECO:0000256" key="1">
    <source>
        <dbReference type="ARBA" id="ARBA00012935"/>
    </source>
</evidence>
<accession>A0A8J7S4N4</accession>
<keyword evidence="4" id="KW-0520">NAD</keyword>
<dbReference type="SUPFAM" id="SSF51735">
    <property type="entry name" value="NAD(P)-binding Rossmann-fold domains"/>
    <property type="match status" value="1"/>
</dbReference>
<dbReference type="InterPro" id="IPR014026">
    <property type="entry name" value="UDP-Glc/GDP-Man_DH_dimer"/>
</dbReference>
<dbReference type="PIRSF" id="PIRSF000124">
    <property type="entry name" value="UDPglc_GDPman_dh"/>
    <property type="match status" value="1"/>
</dbReference>
<dbReference type="EMBL" id="JAGGMV010000002">
    <property type="protein sequence ID" value="MBP2201435.1"/>
    <property type="molecule type" value="Genomic_DNA"/>
</dbReference>
<dbReference type="AlphaFoldDB" id="A0A8J7S4N4"/>
<dbReference type="InterPro" id="IPR036220">
    <property type="entry name" value="UDP-Glc/GDP-Man_DH_C_sf"/>
</dbReference>
<dbReference type="PIRSF" id="PIRSF500136">
    <property type="entry name" value="UDP_ManNAc_DH"/>
    <property type="match status" value="1"/>
</dbReference>
<dbReference type="NCBIfam" id="TIGR03026">
    <property type="entry name" value="NDP-sugDHase"/>
    <property type="match status" value="1"/>
</dbReference>
<dbReference type="SUPFAM" id="SSF48179">
    <property type="entry name" value="6-phosphogluconate dehydrogenase C-terminal domain-like"/>
    <property type="match status" value="1"/>
</dbReference>
<dbReference type="EC" id="1.1.1.336" evidence="1"/>
<dbReference type="InterPro" id="IPR001732">
    <property type="entry name" value="UDP-Glc/GDP-Man_DH_N"/>
</dbReference>
<reference evidence="10" key="1">
    <citation type="submission" date="2021-03" db="EMBL/GenBank/DDBJ databases">
        <title>Genomic Encyclopedia of Type Strains, Phase IV (KMG-V): Genome sequencing to study the core and pangenomes of soil and plant-associated prokaryotes.</title>
        <authorList>
            <person name="Whitman W."/>
        </authorList>
    </citation>
    <scope>NUCLEOTIDE SEQUENCE</scope>
    <source>
        <strain evidence="10">C4</strain>
    </source>
</reference>
<organism evidence="10 11">
    <name type="scientific">Methanococcus voltae</name>
    <dbReference type="NCBI Taxonomy" id="2188"/>
    <lineage>
        <taxon>Archaea</taxon>
        <taxon>Methanobacteriati</taxon>
        <taxon>Methanobacteriota</taxon>
        <taxon>Methanomada group</taxon>
        <taxon>Methanococci</taxon>
        <taxon>Methanococcales</taxon>
        <taxon>Methanococcaceae</taxon>
        <taxon>Methanococcus</taxon>
    </lineage>
</organism>
<feature type="domain" description="UDP-glucose/GDP-mannose dehydrogenase C-terminal" evidence="9">
    <location>
        <begin position="337"/>
        <end position="434"/>
    </location>
</feature>
<dbReference type="InterPro" id="IPR014027">
    <property type="entry name" value="UDP-Glc/GDP-Man_DH_C"/>
</dbReference>
<dbReference type="GO" id="GO:0000271">
    <property type="term" value="P:polysaccharide biosynthetic process"/>
    <property type="evidence" value="ECO:0007669"/>
    <property type="project" value="InterPro"/>
</dbReference>
<dbReference type="InterPro" id="IPR008927">
    <property type="entry name" value="6-PGluconate_DH-like_C_sf"/>
</dbReference>